<accession>A0ACB6R5R8</accession>
<dbReference type="EMBL" id="MU003499">
    <property type="protein sequence ID" value="KAF2473877.1"/>
    <property type="molecule type" value="Genomic_DNA"/>
</dbReference>
<gene>
    <name evidence="1" type="ORF">BDR25DRAFT_352349</name>
</gene>
<sequence>MGGLLIHGRGVIKLGTPDTSQRRKFTYGISSSVASWIRTIAHEQDHVSIYPPFPPYGGKTRAIEPETCCPHLTYLLAVRAHSTPRFKHLFVNNNQYTKSSLEFRTKKRGLELCKNSHLNKCQACKIRVGVLCKGKETRGQQGKWAKCIDWFCAKMKESEQPRAREILSRKTKRKEFINYTKTCSRCSLSFTTIYSDACYCLGLSGGITFSQPVTHSNKIFILSIDDATTHAQRFASK</sequence>
<organism evidence="1 2">
    <name type="scientific">Lindgomyces ingoldianus</name>
    <dbReference type="NCBI Taxonomy" id="673940"/>
    <lineage>
        <taxon>Eukaryota</taxon>
        <taxon>Fungi</taxon>
        <taxon>Dikarya</taxon>
        <taxon>Ascomycota</taxon>
        <taxon>Pezizomycotina</taxon>
        <taxon>Dothideomycetes</taxon>
        <taxon>Pleosporomycetidae</taxon>
        <taxon>Pleosporales</taxon>
        <taxon>Lindgomycetaceae</taxon>
        <taxon>Lindgomyces</taxon>
    </lineage>
</organism>
<evidence type="ECO:0000313" key="1">
    <source>
        <dbReference type="EMBL" id="KAF2473877.1"/>
    </source>
</evidence>
<keyword evidence="2" id="KW-1185">Reference proteome</keyword>
<name>A0ACB6R5R8_9PLEO</name>
<proteinExistence type="predicted"/>
<comment type="caution">
    <text evidence="1">The sequence shown here is derived from an EMBL/GenBank/DDBJ whole genome shotgun (WGS) entry which is preliminary data.</text>
</comment>
<protein>
    <submittedName>
        <fullName evidence="1">Uncharacterized protein</fullName>
    </submittedName>
</protein>
<evidence type="ECO:0000313" key="2">
    <source>
        <dbReference type="Proteomes" id="UP000799755"/>
    </source>
</evidence>
<reference evidence="1" key="1">
    <citation type="journal article" date="2020" name="Stud. Mycol.">
        <title>101 Dothideomycetes genomes: a test case for predicting lifestyles and emergence of pathogens.</title>
        <authorList>
            <person name="Haridas S."/>
            <person name="Albert R."/>
            <person name="Binder M."/>
            <person name="Bloem J."/>
            <person name="Labutti K."/>
            <person name="Salamov A."/>
            <person name="Andreopoulos B."/>
            <person name="Baker S."/>
            <person name="Barry K."/>
            <person name="Bills G."/>
            <person name="Bluhm B."/>
            <person name="Cannon C."/>
            <person name="Castanera R."/>
            <person name="Culley D."/>
            <person name="Daum C."/>
            <person name="Ezra D."/>
            <person name="Gonzalez J."/>
            <person name="Henrissat B."/>
            <person name="Kuo A."/>
            <person name="Liang C."/>
            <person name="Lipzen A."/>
            <person name="Lutzoni F."/>
            <person name="Magnuson J."/>
            <person name="Mondo S."/>
            <person name="Nolan M."/>
            <person name="Ohm R."/>
            <person name="Pangilinan J."/>
            <person name="Park H.-J."/>
            <person name="Ramirez L."/>
            <person name="Alfaro M."/>
            <person name="Sun H."/>
            <person name="Tritt A."/>
            <person name="Yoshinaga Y."/>
            <person name="Zwiers L.-H."/>
            <person name="Turgeon B."/>
            <person name="Goodwin S."/>
            <person name="Spatafora J."/>
            <person name="Crous P."/>
            <person name="Grigoriev I."/>
        </authorList>
    </citation>
    <scope>NUCLEOTIDE SEQUENCE</scope>
    <source>
        <strain evidence="1">ATCC 200398</strain>
    </source>
</reference>
<dbReference type="Proteomes" id="UP000799755">
    <property type="component" value="Unassembled WGS sequence"/>
</dbReference>